<dbReference type="GO" id="GO:0008270">
    <property type="term" value="F:zinc ion binding"/>
    <property type="evidence" value="ECO:0007669"/>
    <property type="project" value="InterPro"/>
</dbReference>
<evidence type="ECO:0000313" key="14">
    <source>
        <dbReference type="Proteomes" id="UP001431783"/>
    </source>
</evidence>
<evidence type="ECO:0000256" key="4">
    <source>
        <dbReference type="ARBA" id="ARBA00022622"/>
    </source>
</evidence>
<dbReference type="GO" id="GO:0005615">
    <property type="term" value="C:extracellular space"/>
    <property type="evidence" value="ECO:0007669"/>
    <property type="project" value="TreeGrafter"/>
</dbReference>
<keyword evidence="4" id="KW-0325">Glycoprotein</keyword>
<dbReference type="Proteomes" id="UP001431783">
    <property type="component" value="Unassembled WGS sequence"/>
</dbReference>
<dbReference type="GO" id="GO:0042277">
    <property type="term" value="F:peptide binding"/>
    <property type="evidence" value="ECO:0007669"/>
    <property type="project" value="TreeGrafter"/>
</dbReference>
<evidence type="ECO:0000313" key="13">
    <source>
        <dbReference type="EMBL" id="KAK9884051.1"/>
    </source>
</evidence>
<evidence type="ECO:0000256" key="5">
    <source>
        <dbReference type="ARBA" id="ARBA00022670"/>
    </source>
</evidence>
<dbReference type="GO" id="GO:0098552">
    <property type="term" value="C:side of membrane"/>
    <property type="evidence" value="ECO:0007669"/>
    <property type="project" value="UniProtKB-KW"/>
</dbReference>
<keyword evidence="10" id="KW-0449">Lipoprotein</keyword>
<dbReference type="Gene3D" id="1.10.390.10">
    <property type="entry name" value="Neutral Protease Domain 2"/>
    <property type="match status" value="1"/>
</dbReference>
<name>A0AAW1UKB5_9CUCU</name>
<dbReference type="AlphaFoldDB" id="A0AAW1UKB5"/>
<organism evidence="13 14">
    <name type="scientific">Henosepilachna vigintioctopunctata</name>
    <dbReference type="NCBI Taxonomy" id="420089"/>
    <lineage>
        <taxon>Eukaryota</taxon>
        <taxon>Metazoa</taxon>
        <taxon>Ecdysozoa</taxon>
        <taxon>Arthropoda</taxon>
        <taxon>Hexapoda</taxon>
        <taxon>Insecta</taxon>
        <taxon>Pterygota</taxon>
        <taxon>Neoptera</taxon>
        <taxon>Endopterygota</taxon>
        <taxon>Coleoptera</taxon>
        <taxon>Polyphaga</taxon>
        <taxon>Cucujiformia</taxon>
        <taxon>Coccinelloidea</taxon>
        <taxon>Coccinellidae</taxon>
        <taxon>Epilachninae</taxon>
        <taxon>Epilachnini</taxon>
        <taxon>Henosepilachna</taxon>
    </lineage>
</organism>
<keyword evidence="4" id="KW-0336">GPI-anchor</keyword>
<sequence>MEHWGMIAYRAGSVMNHPMAHLMKIKHWIYATTLITHEVSHMWFGDLVSHEWYNDLWLTEGFARFMQFKAAFSIIGEPFVNMLFQSDKFPGLFKSQCRTGLNVETAGHVRSMYDIYKKFGSATYDQGGAILQMLEDVIGAENFQEAVRKHLNIHKYSFATTADFINTVQEVVPKINIRDFMMTYLFQKNLPLIKVTEDVEHFILHQEPLCSDAESSVFGSKWTVPIKYITNGNGTYETIWFDRDMDNVTIPKTGKSSWILVNHGYTGLFRTLYSREIYIELYKHFKELPVRDIGFLIGETFYMTLYRNLTCDIPLQLLGEMQNIEEIDYITFDYVSKSFENFILFNKFNEGLFDKDVFIMKSYFFNVFEKLYHNVSWTVAEKESKEHRLLRQSVLQSFCDDNVLYTRCYKDVEAIMNQNLTIHDDIKDIYDRIKLNLDKTETKNENDENNRVDDSLFSDIIGPTYEYEQNCSVCIRKNLVKYPELAVRA</sequence>
<evidence type="ECO:0000256" key="9">
    <source>
        <dbReference type="ARBA" id="ARBA00023049"/>
    </source>
</evidence>
<dbReference type="GO" id="GO:0043171">
    <property type="term" value="P:peptide catabolic process"/>
    <property type="evidence" value="ECO:0007669"/>
    <property type="project" value="TreeGrafter"/>
</dbReference>
<evidence type="ECO:0000259" key="11">
    <source>
        <dbReference type="Pfam" id="PF01433"/>
    </source>
</evidence>
<comment type="cofactor">
    <cofactor evidence="1">
        <name>Zn(2+)</name>
        <dbReference type="ChEBI" id="CHEBI:29105"/>
    </cofactor>
</comment>
<dbReference type="PANTHER" id="PTHR11533">
    <property type="entry name" value="PROTEASE M1 ZINC METALLOPROTEASE"/>
    <property type="match status" value="1"/>
</dbReference>
<evidence type="ECO:0000256" key="8">
    <source>
        <dbReference type="ARBA" id="ARBA00022833"/>
    </source>
</evidence>
<dbReference type="Gene3D" id="2.60.40.1910">
    <property type="match status" value="1"/>
</dbReference>
<keyword evidence="8" id="KW-0862">Zinc</keyword>
<dbReference type="Gene3D" id="1.25.50.20">
    <property type="match status" value="1"/>
</dbReference>
<feature type="domain" description="ERAP1-like C-terminal" evidence="12">
    <location>
        <begin position="258"/>
        <end position="427"/>
    </location>
</feature>
<gene>
    <name evidence="13" type="ORF">WA026_004988</name>
</gene>
<keyword evidence="6" id="KW-0479">Metal-binding</keyword>
<reference evidence="13 14" key="1">
    <citation type="submission" date="2023-03" db="EMBL/GenBank/DDBJ databases">
        <title>Genome insight into feeding habits of ladybird beetles.</title>
        <authorList>
            <person name="Li H.-S."/>
            <person name="Huang Y.-H."/>
            <person name="Pang H."/>
        </authorList>
    </citation>
    <scope>NUCLEOTIDE SEQUENCE [LARGE SCALE GENOMIC DNA]</scope>
    <source>
        <strain evidence="13">SYSU_2023b</strain>
        <tissue evidence="13">Whole body</tissue>
    </source>
</reference>
<keyword evidence="14" id="KW-1185">Reference proteome</keyword>
<keyword evidence="7" id="KW-0378">Hydrolase</keyword>
<dbReference type="InterPro" id="IPR050344">
    <property type="entry name" value="Peptidase_M1_aminopeptidases"/>
</dbReference>
<proteinExistence type="inferred from homology"/>
<dbReference type="GO" id="GO:0070006">
    <property type="term" value="F:metalloaminopeptidase activity"/>
    <property type="evidence" value="ECO:0007669"/>
    <property type="project" value="TreeGrafter"/>
</dbReference>
<dbReference type="GO" id="GO:0005886">
    <property type="term" value="C:plasma membrane"/>
    <property type="evidence" value="ECO:0007669"/>
    <property type="project" value="UniProtKB-SubCell"/>
</dbReference>
<dbReference type="InterPro" id="IPR024571">
    <property type="entry name" value="ERAP1-like_C_dom"/>
</dbReference>
<dbReference type="EMBL" id="JARQZJ010000092">
    <property type="protein sequence ID" value="KAK9884051.1"/>
    <property type="molecule type" value="Genomic_DNA"/>
</dbReference>
<dbReference type="PANTHER" id="PTHR11533:SF299">
    <property type="entry name" value="AMINOPEPTIDASE"/>
    <property type="match status" value="1"/>
</dbReference>
<dbReference type="InterPro" id="IPR027268">
    <property type="entry name" value="Peptidase_M4/M1_CTD_sf"/>
</dbReference>
<dbReference type="InterPro" id="IPR001930">
    <property type="entry name" value="Peptidase_M1"/>
</dbReference>
<evidence type="ECO:0000256" key="7">
    <source>
        <dbReference type="ARBA" id="ARBA00022801"/>
    </source>
</evidence>
<keyword evidence="4" id="KW-0472">Membrane</keyword>
<accession>A0AAW1UKB5</accession>
<evidence type="ECO:0000256" key="6">
    <source>
        <dbReference type="ARBA" id="ARBA00022723"/>
    </source>
</evidence>
<feature type="domain" description="Peptidase M1 membrane alanine aminopeptidase" evidence="11">
    <location>
        <begin position="1"/>
        <end position="184"/>
    </location>
</feature>
<dbReference type="PRINTS" id="PR00756">
    <property type="entry name" value="ALADIPTASE"/>
</dbReference>
<evidence type="ECO:0000256" key="2">
    <source>
        <dbReference type="ARBA" id="ARBA00004609"/>
    </source>
</evidence>
<dbReference type="Pfam" id="PF11838">
    <property type="entry name" value="ERAP1_C"/>
    <property type="match status" value="1"/>
</dbReference>
<keyword evidence="5" id="KW-0645">Protease</keyword>
<dbReference type="GO" id="GO:0005737">
    <property type="term" value="C:cytoplasm"/>
    <property type="evidence" value="ECO:0007669"/>
    <property type="project" value="TreeGrafter"/>
</dbReference>
<keyword evidence="9" id="KW-0482">Metalloprotease</keyword>
<evidence type="ECO:0000256" key="1">
    <source>
        <dbReference type="ARBA" id="ARBA00001947"/>
    </source>
</evidence>
<evidence type="ECO:0000256" key="3">
    <source>
        <dbReference type="ARBA" id="ARBA00010136"/>
    </source>
</evidence>
<comment type="subcellular location">
    <subcellularLocation>
        <location evidence="2">Cell membrane</location>
        <topology evidence="2">Lipid-anchor</topology>
        <topology evidence="2">GPI-anchor</topology>
    </subcellularLocation>
</comment>
<comment type="caution">
    <text evidence="13">The sequence shown here is derived from an EMBL/GenBank/DDBJ whole genome shotgun (WGS) entry which is preliminary data.</text>
</comment>
<evidence type="ECO:0000256" key="10">
    <source>
        <dbReference type="ARBA" id="ARBA00023288"/>
    </source>
</evidence>
<protein>
    <submittedName>
        <fullName evidence="13">Uncharacterized protein</fullName>
    </submittedName>
</protein>
<dbReference type="InterPro" id="IPR014782">
    <property type="entry name" value="Peptidase_M1_dom"/>
</dbReference>
<evidence type="ECO:0000259" key="12">
    <source>
        <dbReference type="Pfam" id="PF11838"/>
    </source>
</evidence>
<dbReference type="GO" id="GO:0006508">
    <property type="term" value="P:proteolysis"/>
    <property type="evidence" value="ECO:0007669"/>
    <property type="project" value="UniProtKB-KW"/>
</dbReference>
<dbReference type="Pfam" id="PF01433">
    <property type="entry name" value="Peptidase_M1"/>
    <property type="match status" value="1"/>
</dbReference>
<dbReference type="SUPFAM" id="SSF55486">
    <property type="entry name" value="Metalloproteases ('zincins'), catalytic domain"/>
    <property type="match status" value="1"/>
</dbReference>
<comment type="similarity">
    <text evidence="3">Belongs to the peptidase M1 family.</text>
</comment>